<evidence type="ECO:0000256" key="1">
    <source>
        <dbReference type="SAM" id="Coils"/>
    </source>
</evidence>
<reference evidence="2" key="1">
    <citation type="submission" date="2021-02" db="EMBL/GenBank/DDBJ databases">
        <authorList>
            <person name="Dougan E. K."/>
            <person name="Rhodes N."/>
            <person name="Thang M."/>
            <person name="Chan C."/>
        </authorList>
    </citation>
    <scope>NUCLEOTIDE SEQUENCE</scope>
</reference>
<keyword evidence="3" id="KW-1185">Reference proteome</keyword>
<accession>A0A812NS48</accession>
<dbReference type="Proteomes" id="UP000649617">
    <property type="component" value="Unassembled WGS sequence"/>
</dbReference>
<organism evidence="2 3">
    <name type="scientific">Symbiodinium pilosum</name>
    <name type="common">Dinoflagellate</name>
    <dbReference type="NCBI Taxonomy" id="2952"/>
    <lineage>
        <taxon>Eukaryota</taxon>
        <taxon>Sar</taxon>
        <taxon>Alveolata</taxon>
        <taxon>Dinophyceae</taxon>
        <taxon>Suessiales</taxon>
        <taxon>Symbiodiniaceae</taxon>
        <taxon>Symbiodinium</taxon>
    </lineage>
</organism>
<dbReference type="EMBL" id="CAJNIZ010010447">
    <property type="protein sequence ID" value="CAE7301073.1"/>
    <property type="molecule type" value="Genomic_DNA"/>
</dbReference>
<comment type="caution">
    <text evidence="2">The sequence shown here is derived from an EMBL/GenBank/DDBJ whole genome shotgun (WGS) entry which is preliminary data.</text>
</comment>
<dbReference type="OrthoDB" id="10601309at2759"/>
<protein>
    <submittedName>
        <fullName evidence="2">Uncharacterized protein</fullName>
    </submittedName>
</protein>
<dbReference type="AlphaFoldDB" id="A0A812NS48"/>
<keyword evidence="1" id="KW-0175">Coiled coil</keyword>
<name>A0A812NS48_SYMPI</name>
<feature type="coiled-coil region" evidence="1">
    <location>
        <begin position="164"/>
        <end position="209"/>
    </location>
</feature>
<gene>
    <name evidence="2" type="ORF">SPIL2461_LOCUS6807</name>
</gene>
<evidence type="ECO:0000313" key="3">
    <source>
        <dbReference type="Proteomes" id="UP000649617"/>
    </source>
</evidence>
<sequence>MAAEPIRRIHEPSDLCMSPVARASAPAASPSIWPVISANEVGGHADRDAAQLSAKVCRGVSFFRQQVQAAVEGRHDPVVHQILSLADALEQEVAGNGVDAGCTVQVSPIRLPGSQVMLPSAALSGMASPDRSYESMRQTLQETQKRCELMLTRIQKESEVNRGLVKARETAEESSRKLANQVNQLTEQIGQAVRQKVKAEEQLQDVQRRTEIEADLREKDLARRLAAVQQDADARCAALQTGLVTKLQCMRRVLDKVRSDFSRLRADHADSRKSVLVLNEASLQLTLPQVPRDSEHRVCCL</sequence>
<proteinExistence type="predicted"/>
<evidence type="ECO:0000313" key="2">
    <source>
        <dbReference type="EMBL" id="CAE7301073.1"/>
    </source>
</evidence>